<keyword evidence="6" id="KW-1185">Reference proteome</keyword>
<keyword evidence="1" id="KW-0560">Oxidoreductase</keyword>
<dbReference type="Pfam" id="PF01558">
    <property type="entry name" value="POR"/>
    <property type="match status" value="1"/>
</dbReference>
<dbReference type="InterPro" id="IPR019752">
    <property type="entry name" value="Pyrv/ketoisovalerate_OxRed_cat"/>
</dbReference>
<organism evidence="5 6">
    <name type="scientific">Roseibium limicola</name>
    <dbReference type="NCBI Taxonomy" id="2816037"/>
    <lineage>
        <taxon>Bacteria</taxon>
        <taxon>Pseudomonadati</taxon>
        <taxon>Pseudomonadota</taxon>
        <taxon>Alphaproteobacteria</taxon>
        <taxon>Hyphomicrobiales</taxon>
        <taxon>Stappiaceae</taxon>
        <taxon>Roseibium</taxon>
    </lineage>
</organism>
<dbReference type="Pfam" id="PF20169">
    <property type="entry name" value="DUF6537"/>
    <property type="match status" value="1"/>
</dbReference>
<dbReference type="PANTHER" id="PTHR48084:SF3">
    <property type="entry name" value="SUBUNIT OF PYRUVATE:FLAVODOXIN OXIDOREDUCTASE"/>
    <property type="match status" value="1"/>
</dbReference>
<dbReference type="InterPro" id="IPR029061">
    <property type="entry name" value="THDP-binding"/>
</dbReference>
<feature type="domain" description="Pyruvate/ketoisovalerate oxidoreductase catalytic" evidence="3">
    <location>
        <begin position="742"/>
        <end position="927"/>
    </location>
</feature>
<feature type="compositionally biased region" description="Basic and acidic residues" evidence="2">
    <location>
        <begin position="1163"/>
        <end position="1174"/>
    </location>
</feature>
<dbReference type="EMBL" id="JAFLNF010000002">
    <property type="protein sequence ID" value="MBO0344921.1"/>
    <property type="molecule type" value="Genomic_DNA"/>
</dbReference>
<dbReference type="RefSeq" id="WP_206939117.1">
    <property type="nucleotide sequence ID" value="NZ_JAFLNF010000002.1"/>
</dbReference>
<proteinExistence type="predicted"/>
<feature type="domain" description="DUF6537" evidence="4">
    <location>
        <begin position="952"/>
        <end position="1152"/>
    </location>
</feature>
<name>A0A939ELQ2_9HYPH</name>
<protein>
    <submittedName>
        <fullName evidence="5">Indolepyruvate ferredoxin oxidoreductase family protein</fullName>
    </submittedName>
</protein>
<evidence type="ECO:0000256" key="2">
    <source>
        <dbReference type="SAM" id="MobiDB-lite"/>
    </source>
</evidence>
<dbReference type="Proteomes" id="UP000664779">
    <property type="component" value="Unassembled WGS sequence"/>
</dbReference>
<dbReference type="CDD" id="cd07034">
    <property type="entry name" value="TPP_PYR_PFOR_IOR-alpha_like"/>
    <property type="match status" value="1"/>
</dbReference>
<dbReference type="PANTHER" id="PTHR48084">
    <property type="entry name" value="2-OXOGLUTARATE OXIDOREDUCTASE SUBUNIT KORB-RELATED"/>
    <property type="match status" value="1"/>
</dbReference>
<dbReference type="SUPFAM" id="SSF52518">
    <property type="entry name" value="Thiamin diphosphate-binding fold (THDP-binding)"/>
    <property type="match status" value="2"/>
</dbReference>
<dbReference type="Gene3D" id="3.40.50.970">
    <property type="match status" value="1"/>
</dbReference>
<dbReference type="InterPro" id="IPR051457">
    <property type="entry name" value="2-oxoacid:Fd_oxidoreductase"/>
</dbReference>
<dbReference type="GO" id="GO:0016903">
    <property type="term" value="F:oxidoreductase activity, acting on the aldehyde or oxo group of donors"/>
    <property type="evidence" value="ECO:0007669"/>
    <property type="project" value="InterPro"/>
</dbReference>
<evidence type="ECO:0000313" key="5">
    <source>
        <dbReference type="EMBL" id="MBO0344921.1"/>
    </source>
</evidence>
<gene>
    <name evidence="5" type="ORF">J0X15_06815</name>
</gene>
<dbReference type="SUPFAM" id="SSF53323">
    <property type="entry name" value="Pyruvate-ferredoxin oxidoreductase, PFOR, domain III"/>
    <property type="match status" value="1"/>
</dbReference>
<reference evidence="5" key="1">
    <citation type="submission" date="2021-03" db="EMBL/GenBank/DDBJ databases">
        <title>Roseibium sp. CAU 1637 isolated from Incheon.</title>
        <authorList>
            <person name="Kim W."/>
        </authorList>
    </citation>
    <scope>NUCLEOTIDE SEQUENCE</scope>
    <source>
        <strain evidence="5">CAU 1637</strain>
    </source>
</reference>
<evidence type="ECO:0000256" key="1">
    <source>
        <dbReference type="ARBA" id="ARBA00023002"/>
    </source>
</evidence>
<sequence>MTIQKPNVFQQREPGFSVSLEDKYTARQGLVYLTGIQALVRLALERARLDRKAGLTTGGFISGYRGSPLGGYDTELERAAKLLDPLQINVLPAVNEELGATAVWGSQKTRLHGKGSDLDGVFGFWYGKAPGVDRAGDALKQANAAGTDVNGGVLALAGDDHLAKSSILTGQSEFYFQHAEIPIFNPSDIQDVLDYGQHGLALSRYAGLWSALICVADTMDASAIVNADENRLSFRLPAGPDPRSAGDLNRDLMLANRLETERLLREVRLPAARAYVKENGLDRVAFGARGRVRFGLVATGKAYRDLRQALKLIGIDETQAQALGIAIYKVAVSWPLEPDGLRSFVRGAERLLVVEHKRAFMEPQIKEICYHLSDGSRPDIWGKVRPDGSPFLSDVLELSVAELVQGLIDWLPDDVVTPEMQQVVERMNRQEMWAQGHAERATRIPYFCSGCPHSTSTRVPEGARALPGIGCHTMTELAGRTRESQIQMGGEGILWVGQHTFSKDTHVFANLGDGTYFHSGILAIRQAVAAKAPMTYKLLYNDAVAMTGGQAVDGSLSVPQITRQLEAEGVARITVVSEHPEHYGGWSNLAPGTEVFHRDELMSLQEELQQGRGVSVIVYDQTCATEKRRRRKRGKMAAAQSRLFINERVCEGCGDCSTQSNCLSVEPLATPFGEKRVINQSSCNMDMSCLKGFCPSFVELEGVSPRRATRSSVDIDALAAELPEPSRPTLTRSWNMLIAGVGGMGVTTVSAVLAMAAHLDAVQAATLDMTGLAQKGGPVTSHLRFNAGDAEIDGPRVPPASLDVLMAADMVVATNAEQLALLNRGETLIVANSHVAPTAEFVLRQTQSYDEARMIAVLTEGAGTFLPVDAAKVAEALLGDAIFVNMLLVGMVYQAGGLPLSAEAIEEAARLNGTAVSANIRAFRAGRVLAVNRDAVVSALPGQKAAAPETLEQEIARYEAELIAYQGRGYADVYRSLMDDLQKSDAAQPAGGQRLSRVVARQLYRVMAYKDEYEVARLYSDPAFRKTLEERFDDPSRIKIHLAPPLLSRRTDKRTRRPAKMAFGPWVFGVFKVMASLRGLRGTFADPFGYTAERRAERALIRQYRSDLDLILARLGKADYGLLVELARVPDMIRGYGAVKEAGFTKAATRRDDLLKRIDCNDDGSGRDGSREAGGRSFLEAAE</sequence>
<accession>A0A939ELQ2</accession>
<dbReference type="NCBIfam" id="NF009588">
    <property type="entry name" value="PRK13029.1"/>
    <property type="match status" value="1"/>
</dbReference>
<dbReference type="InterPro" id="IPR002880">
    <property type="entry name" value="Pyrv_Fd/Flavodoxin_OxRdtase_N"/>
</dbReference>
<dbReference type="Gene3D" id="3.40.920.10">
    <property type="entry name" value="Pyruvate-ferredoxin oxidoreductase, PFOR, domain III"/>
    <property type="match status" value="1"/>
</dbReference>
<dbReference type="AlphaFoldDB" id="A0A939ELQ2"/>
<dbReference type="NCBIfam" id="NF009589">
    <property type="entry name" value="PRK13030.1"/>
    <property type="match status" value="1"/>
</dbReference>
<evidence type="ECO:0000259" key="3">
    <source>
        <dbReference type="Pfam" id="PF01558"/>
    </source>
</evidence>
<dbReference type="InterPro" id="IPR002869">
    <property type="entry name" value="Pyrv_flavodox_OxRed_cen"/>
</dbReference>
<dbReference type="InterPro" id="IPR046667">
    <property type="entry name" value="DUF6537"/>
</dbReference>
<evidence type="ECO:0000259" key="4">
    <source>
        <dbReference type="Pfam" id="PF20169"/>
    </source>
</evidence>
<evidence type="ECO:0000313" key="6">
    <source>
        <dbReference type="Proteomes" id="UP000664779"/>
    </source>
</evidence>
<comment type="caution">
    <text evidence="5">The sequence shown here is derived from an EMBL/GenBank/DDBJ whole genome shotgun (WGS) entry which is preliminary data.</text>
</comment>
<feature type="region of interest" description="Disordered" evidence="2">
    <location>
        <begin position="1163"/>
        <end position="1183"/>
    </location>
</feature>